<organism evidence="2 3">
    <name type="scientific">Portunus trituberculatus</name>
    <name type="common">Swimming crab</name>
    <name type="synonym">Neptunus trituberculatus</name>
    <dbReference type="NCBI Taxonomy" id="210409"/>
    <lineage>
        <taxon>Eukaryota</taxon>
        <taxon>Metazoa</taxon>
        <taxon>Ecdysozoa</taxon>
        <taxon>Arthropoda</taxon>
        <taxon>Crustacea</taxon>
        <taxon>Multicrustacea</taxon>
        <taxon>Malacostraca</taxon>
        <taxon>Eumalacostraca</taxon>
        <taxon>Eucarida</taxon>
        <taxon>Decapoda</taxon>
        <taxon>Pleocyemata</taxon>
        <taxon>Brachyura</taxon>
        <taxon>Eubrachyura</taxon>
        <taxon>Portunoidea</taxon>
        <taxon>Portunidae</taxon>
        <taxon>Portuninae</taxon>
        <taxon>Portunus</taxon>
    </lineage>
</organism>
<accession>A0A5B7JJZ1</accession>
<comment type="caution">
    <text evidence="2">The sequence shown here is derived from an EMBL/GenBank/DDBJ whole genome shotgun (WGS) entry which is preliminary data.</text>
</comment>
<evidence type="ECO:0000313" key="2">
    <source>
        <dbReference type="EMBL" id="MPC96532.1"/>
    </source>
</evidence>
<dbReference type="EMBL" id="VSRR010106326">
    <property type="protein sequence ID" value="MPC96532.1"/>
    <property type="molecule type" value="Genomic_DNA"/>
</dbReference>
<keyword evidence="3" id="KW-1185">Reference proteome</keyword>
<protein>
    <submittedName>
        <fullName evidence="2">Uncharacterized protein</fullName>
    </submittedName>
</protein>
<sequence>MIEKRKETEEKEILYRKTAAAVAVAVAVAVGVEGEIPAPHIYSRTSDTSCQVTLAPAGIDPGDSLHQGSGRQGKRVSQGEKKKRLKKAHSTYD</sequence>
<feature type="region of interest" description="Disordered" evidence="1">
    <location>
        <begin position="55"/>
        <end position="93"/>
    </location>
</feature>
<reference evidence="2 3" key="1">
    <citation type="submission" date="2019-05" db="EMBL/GenBank/DDBJ databases">
        <title>Another draft genome of Portunus trituberculatus and its Hox gene families provides insights of decapod evolution.</title>
        <authorList>
            <person name="Jeong J.-H."/>
            <person name="Song I."/>
            <person name="Kim S."/>
            <person name="Choi T."/>
            <person name="Kim D."/>
            <person name="Ryu S."/>
            <person name="Kim W."/>
        </authorList>
    </citation>
    <scope>NUCLEOTIDE SEQUENCE [LARGE SCALE GENOMIC DNA]</scope>
    <source>
        <tissue evidence="2">Muscle</tissue>
    </source>
</reference>
<feature type="compositionally biased region" description="Basic residues" evidence="1">
    <location>
        <begin position="81"/>
        <end position="93"/>
    </location>
</feature>
<dbReference type="Proteomes" id="UP000324222">
    <property type="component" value="Unassembled WGS sequence"/>
</dbReference>
<dbReference type="AlphaFoldDB" id="A0A5B7JJZ1"/>
<name>A0A5B7JJZ1_PORTR</name>
<evidence type="ECO:0000256" key="1">
    <source>
        <dbReference type="SAM" id="MobiDB-lite"/>
    </source>
</evidence>
<proteinExistence type="predicted"/>
<gene>
    <name evidence="2" type="ORF">E2C01_091795</name>
</gene>
<evidence type="ECO:0000313" key="3">
    <source>
        <dbReference type="Proteomes" id="UP000324222"/>
    </source>
</evidence>